<gene>
    <name evidence="1" type="ORF">GCM10007049_02730</name>
</gene>
<organism evidence="1 2">
    <name type="scientific">Echinicola pacifica</name>
    <dbReference type="NCBI Taxonomy" id="346377"/>
    <lineage>
        <taxon>Bacteria</taxon>
        <taxon>Pseudomonadati</taxon>
        <taxon>Bacteroidota</taxon>
        <taxon>Cytophagia</taxon>
        <taxon>Cytophagales</taxon>
        <taxon>Cyclobacteriaceae</taxon>
        <taxon>Echinicola</taxon>
    </lineage>
</organism>
<dbReference type="EMBL" id="BMWX01000001">
    <property type="protein sequence ID" value="GGZ14324.1"/>
    <property type="molecule type" value="Genomic_DNA"/>
</dbReference>
<dbReference type="Proteomes" id="UP000619457">
    <property type="component" value="Unassembled WGS sequence"/>
</dbReference>
<reference evidence="1" key="1">
    <citation type="journal article" date="2014" name="Int. J. Syst. Evol. Microbiol.">
        <title>Complete genome sequence of Corynebacterium casei LMG S-19264T (=DSM 44701T), isolated from a smear-ripened cheese.</title>
        <authorList>
            <consortium name="US DOE Joint Genome Institute (JGI-PGF)"/>
            <person name="Walter F."/>
            <person name="Albersmeier A."/>
            <person name="Kalinowski J."/>
            <person name="Ruckert C."/>
        </authorList>
    </citation>
    <scope>NUCLEOTIDE SEQUENCE</scope>
    <source>
        <strain evidence="1">KCTC 12368</strain>
    </source>
</reference>
<reference evidence="1" key="2">
    <citation type="submission" date="2020-09" db="EMBL/GenBank/DDBJ databases">
        <authorList>
            <person name="Sun Q."/>
            <person name="Kim S."/>
        </authorList>
    </citation>
    <scope>NUCLEOTIDE SEQUENCE</scope>
    <source>
        <strain evidence="1">KCTC 12368</strain>
    </source>
</reference>
<evidence type="ECO:0000313" key="2">
    <source>
        <dbReference type="Proteomes" id="UP000619457"/>
    </source>
</evidence>
<accession>A0A918PL70</accession>
<keyword evidence="2" id="KW-1185">Reference proteome</keyword>
<comment type="caution">
    <text evidence="1">The sequence shown here is derived from an EMBL/GenBank/DDBJ whole genome shotgun (WGS) entry which is preliminary data.</text>
</comment>
<proteinExistence type="predicted"/>
<name>A0A918PL70_9BACT</name>
<protein>
    <submittedName>
        <fullName evidence="1">Uncharacterized protein</fullName>
    </submittedName>
</protein>
<sequence length="56" mass="6215">MPNLKTENKPATAEDNNSTIWLEPDKLSVPNILILITSKTIKNRIGTIASHKLAFL</sequence>
<evidence type="ECO:0000313" key="1">
    <source>
        <dbReference type="EMBL" id="GGZ14324.1"/>
    </source>
</evidence>
<dbReference type="AlphaFoldDB" id="A0A918PL70"/>